<proteinExistence type="predicted"/>
<dbReference type="InterPro" id="IPR004607">
    <property type="entry name" value="GART"/>
</dbReference>
<dbReference type="SUPFAM" id="SSF53328">
    <property type="entry name" value="Formyltransferase"/>
    <property type="match status" value="1"/>
</dbReference>
<evidence type="ECO:0000256" key="3">
    <source>
        <dbReference type="ARBA" id="ARBA00022679"/>
    </source>
</evidence>
<accession>A0ABR4B9B6</accession>
<evidence type="ECO:0000256" key="1">
    <source>
        <dbReference type="ARBA" id="ARBA00005054"/>
    </source>
</evidence>
<dbReference type="NCBIfam" id="TIGR00639">
    <property type="entry name" value="PurN"/>
    <property type="match status" value="1"/>
</dbReference>
<protein>
    <recommendedName>
        <fullName evidence="2">phosphoribosylglycinamide formyltransferase 1</fullName>
        <ecNumber evidence="2">2.1.2.2</ecNumber>
    </recommendedName>
</protein>
<keyword evidence="7" id="KW-1185">Reference proteome</keyword>
<dbReference type="PANTHER" id="PTHR43369">
    <property type="entry name" value="PHOSPHORIBOSYLGLYCINAMIDE FORMYLTRANSFERASE"/>
    <property type="match status" value="1"/>
</dbReference>
<reference evidence="6 7" key="1">
    <citation type="submission" date="2024-09" db="EMBL/GenBank/DDBJ databases">
        <title>Rethinking Asexuality: The Enigmatic Case of Functional Sexual Genes in Lepraria (Stereocaulaceae).</title>
        <authorList>
            <person name="Doellman M."/>
            <person name="Sun Y."/>
            <person name="Barcenas-Pena A."/>
            <person name="Lumbsch H.T."/>
            <person name="Grewe F."/>
        </authorList>
    </citation>
    <scope>NUCLEOTIDE SEQUENCE [LARGE SCALE GENOMIC DNA]</scope>
    <source>
        <strain evidence="6 7">Grewe 0041</strain>
    </source>
</reference>
<gene>
    <name evidence="6" type="ORF">ABVK25_006443</name>
</gene>
<dbReference type="InterPro" id="IPR036477">
    <property type="entry name" value="Formyl_transf_N_sf"/>
</dbReference>
<evidence type="ECO:0000259" key="5">
    <source>
        <dbReference type="Pfam" id="PF00551"/>
    </source>
</evidence>
<name>A0ABR4B9B6_9LECA</name>
<comment type="pathway">
    <text evidence="1">Purine metabolism; IMP biosynthesis via de novo pathway; N(2)-formyl-N(1)-(5-phospho-D-ribosyl)glycinamide from N(1)-(5-phospho-D-ribosyl)glycinamide (10-formyl THF route): step 1/1.</text>
</comment>
<dbReference type="Proteomes" id="UP001590951">
    <property type="component" value="Unassembled WGS sequence"/>
</dbReference>
<evidence type="ECO:0000313" key="7">
    <source>
        <dbReference type="Proteomes" id="UP001590951"/>
    </source>
</evidence>
<evidence type="ECO:0000256" key="4">
    <source>
        <dbReference type="ARBA" id="ARBA00022755"/>
    </source>
</evidence>
<dbReference type="Gene3D" id="3.40.50.170">
    <property type="entry name" value="Formyl transferase, N-terminal domain"/>
    <property type="match status" value="1"/>
</dbReference>
<keyword evidence="4" id="KW-0658">Purine biosynthesis</keyword>
<sequence length="232" mass="25493">MSESKIRITVMISGSGTNLQALIDAVKDRSLPHASIVKVISNRKAAYGRVRAQNAGIPDTYHNLVEFKKKYADEKTARYEYDRVLARLVLEDSPDLVVCAGWMHILTTSFLNPVAEAGVEIINLHPALPGQFNGASAIARAQKAWLEGEIDKTGVMIHKVIAEVDQGSPLLVVEIPFVKGVDENMESLEQRIHEIEHKAIVEGTLMACKGILEAKRTNDGNQNAQKAKEDKA</sequence>
<evidence type="ECO:0000256" key="2">
    <source>
        <dbReference type="ARBA" id="ARBA00012254"/>
    </source>
</evidence>
<dbReference type="EC" id="2.1.2.2" evidence="2"/>
<comment type="caution">
    <text evidence="6">The sequence shown here is derived from an EMBL/GenBank/DDBJ whole genome shotgun (WGS) entry which is preliminary data.</text>
</comment>
<dbReference type="Pfam" id="PF00551">
    <property type="entry name" value="Formyl_trans_N"/>
    <property type="match status" value="1"/>
</dbReference>
<dbReference type="InterPro" id="IPR002376">
    <property type="entry name" value="Formyl_transf_N"/>
</dbReference>
<dbReference type="EMBL" id="JBHFEH010000021">
    <property type="protein sequence ID" value="KAL2053449.1"/>
    <property type="molecule type" value="Genomic_DNA"/>
</dbReference>
<evidence type="ECO:0000313" key="6">
    <source>
        <dbReference type="EMBL" id="KAL2053449.1"/>
    </source>
</evidence>
<keyword evidence="3" id="KW-0808">Transferase</keyword>
<feature type="domain" description="Formyl transferase N-terminal" evidence="5">
    <location>
        <begin position="7"/>
        <end position="202"/>
    </location>
</feature>
<dbReference type="PANTHER" id="PTHR43369:SF2">
    <property type="entry name" value="PHOSPHORIBOSYLGLYCINAMIDE FORMYLTRANSFERASE"/>
    <property type="match status" value="1"/>
</dbReference>
<organism evidence="6 7">
    <name type="scientific">Lepraria finkii</name>
    <dbReference type="NCBI Taxonomy" id="1340010"/>
    <lineage>
        <taxon>Eukaryota</taxon>
        <taxon>Fungi</taxon>
        <taxon>Dikarya</taxon>
        <taxon>Ascomycota</taxon>
        <taxon>Pezizomycotina</taxon>
        <taxon>Lecanoromycetes</taxon>
        <taxon>OSLEUM clade</taxon>
        <taxon>Lecanoromycetidae</taxon>
        <taxon>Lecanorales</taxon>
        <taxon>Lecanorineae</taxon>
        <taxon>Stereocaulaceae</taxon>
        <taxon>Lepraria</taxon>
    </lineage>
</organism>